<name>A0A1J4KNG0_9EUKA</name>
<sequence>MSASYDQANIRQISIKGTCHYDDNDGATPFDGDCTSLTQYNLIFTKPTELTVELSHDSNVHHSAYLAVVDKPDMKICCFDEKIKHFDLEVPGSRKEGKDVWKIESPIKAYVLFVTRYAINDESSYTFKISANDEFSVKEIRSEKVIKSAKATPRSPSKEEDEEKDKKGTSKCCLLI</sequence>
<dbReference type="GeneID" id="94834160"/>
<dbReference type="EMBL" id="MLAK01000554">
    <property type="protein sequence ID" value="OHT12847.1"/>
    <property type="molecule type" value="Genomic_DNA"/>
</dbReference>
<dbReference type="RefSeq" id="XP_068365983.1">
    <property type="nucleotide sequence ID" value="XM_068499456.1"/>
</dbReference>
<gene>
    <name evidence="2" type="ORF">TRFO_17221</name>
</gene>
<keyword evidence="3" id="KW-1185">Reference proteome</keyword>
<feature type="region of interest" description="Disordered" evidence="1">
    <location>
        <begin position="146"/>
        <end position="171"/>
    </location>
</feature>
<accession>A0A1J4KNG0</accession>
<protein>
    <submittedName>
        <fullName evidence="2">Uncharacterized protein</fullName>
    </submittedName>
</protein>
<reference evidence="2" key="1">
    <citation type="submission" date="2016-10" db="EMBL/GenBank/DDBJ databases">
        <authorList>
            <person name="Benchimol M."/>
            <person name="Almeida L.G."/>
            <person name="Vasconcelos A.T."/>
            <person name="Perreira-Neves A."/>
            <person name="Rosa I.A."/>
            <person name="Tasca T."/>
            <person name="Bogo M.R."/>
            <person name="de Souza W."/>
        </authorList>
    </citation>
    <scope>NUCLEOTIDE SEQUENCE [LARGE SCALE GENOMIC DNA]</scope>
    <source>
        <strain evidence="2">K</strain>
    </source>
</reference>
<dbReference type="Proteomes" id="UP000179807">
    <property type="component" value="Unassembled WGS sequence"/>
</dbReference>
<evidence type="ECO:0000313" key="3">
    <source>
        <dbReference type="Proteomes" id="UP000179807"/>
    </source>
</evidence>
<dbReference type="VEuPathDB" id="TrichDB:TRFO_17221"/>
<evidence type="ECO:0000313" key="2">
    <source>
        <dbReference type="EMBL" id="OHT12847.1"/>
    </source>
</evidence>
<dbReference type="AlphaFoldDB" id="A0A1J4KNG0"/>
<proteinExistence type="predicted"/>
<organism evidence="2 3">
    <name type="scientific">Tritrichomonas foetus</name>
    <dbReference type="NCBI Taxonomy" id="1144522"/>
    <lineage>
        <taxon>Eukaryota</taxon>
        <taxon>Metamonada</taxon>
        <taxon>Parabasalia</taxon>
        <taxon>Tritrichomonadida</taxon>
        <taxon>Tritrichomonadidae</taxon>
        <taxon>Tritrichomonas</taxon>
    </lineage>
</organism>
<evidence type="ECO:0000256" key="1">
    <source>
        <dbReference type="SAM" id="MobiDB-lite"/>
    </source>
</evidence>
<comment type="caution">
    <text evidence="2">The sequence shown here is derived from an EMBL/GenBank/DDBJ whole genome shotgun (WGS) entry which is preliminary data.</text>
</comment>